<dbReference type="NCBIfam" id="TIGR00668">
    <property type="entry name" value="apaH"/>
    <property type="match status" value="1"/>
</dbReference>
<evidence type="ECO:0000256" key="3">
    <source>
        <dbReference type="ARBA" id="ARBA00022801"/>
    </source>
</evidence>
<dbReference type="GO" id="GO:0008803">
    <property type="term" value="F:bis(5'-nucleosyl)-tetraphosphatase (symmetrical) activity"/>
    <property type="evidence" value="ECO:0007669"/>
    <property type="project" value="UniProtKB-UniRule"/>
</dbReference>
<dbReference type="RefSeq" id="WP_101522800.1">
    <property type="nucleotide sequence ID" value="NZ_PKLZ01000017.1"/>
</dbReference>
<evidence type="ECO:0000256" key="4">
    <source>
        <dbReference type="ARBA" id="ARBA00049417"/>
    </source>
</evidence>
<organism evidence="8 9">
    <name type="scientific">Kineobactrum sediminis</name>
    <dbReference type="NCBI Taxonomy" id="1905677"/>
    <lineage>
        <taxon>Bacteria</taxon>
        <taxon>Pseudomonadati</taxon>
        <taxon>Pseudomonadota</taxon>
        <taxon>Gammaproteobacteria</taxon>
        <taxon>Cellvibrionales</taxon>
        <taxon>Halieaceae</taxon>
        <taxon>Kineobactrum</taxon>
    </lineage>
</organism>
<evidence type="ECO:0000256" key="5">
    <source>
        <dbReference type="HAMAP-Rule" id="MF_00199"/>
    </source>
</evidence>
<evidence type="ECO:0000256" key="2">
    <source>
        <dbReference type="ARBA" id="ARBA00005419"/>
    </source>
</evidence>
<accession>A0A2N5XY27</accession>
<dbReference type="Gene3D" id="3.60.21.10">
    <property type="match status" value="1"/>
</dbReference>
<proteinExistence type="inferred from homology"/>
<comment type="caution">
    <text evidence="8">The sequence shown here is derived from an EMBL/GenBank/DDBJ whole genome shotgun (WGS) entry which is preliminary data.</text>
</comment>
<evidence type="ECO:0000259" key="7">
    <source>
        <dbReference type="Pfam" id="PF00149"/>
    </source>
</evidence>
<dbReference type="PIRSF" id="PIRSF000903">
    <property type="entry name" value="B5n-ttraPtase_sm"/>
    <property type="match status" value="1"/>
</dbReference>
<dbReference type="NCBIfam" id="NF001204">
    <property type="entry name" value="PRK00166.1"/>
    <property type="match status" value="1"/>
</dbReference>
<dbReference type="OrthoDB" id="9807890at2"/>
<comment type="catalytic activity">
    <reaction evidence="4 5">
        <text>P(1),P(4)-bis(5'-adenosyl) tetraphosphate + H2O = 2 ADP + 2 H(+)</text>
        <dbReference type="Rhea" id="RHEA:24252"/>
        <dbReference type="ChEBI" id="CHEBI:15377"/>
        <dbReference type="ChEBI" id="CHEBI:15378"/>
        <dbReference type="ChEBI" id="CHEBI:58141"/>
        <dbReference type="ChEBI" id="CHEBI:456216"/>
        <dbReference type="EC" id="3.6.1.41"/>
    </reaction>
</comment>
<keyword evidence="9" id="KW-1185">Reference proteome</keyword>
<sequence>MTIYAVGDIQGCLQPLKCLLKKVAFKPDRDQLWSVGDAVNRGPKCLKTLRFLYDMRDNLVMVLGNHDLHLLAVAAGVRTLSSSDTLGKIIAAPDRDTLLNWLTHRPLLHHEHGFTLVHAGIPPQWSVEEAIGYAREVEQVLQSPECVNFLQAMYGNEPAVWSDDLTGMARLRVITNYLTRMRFCTRKGVLDLESKGPSPNHTVAGDSKKVSPWFSHPERKTAGDRIIFGHWASIEGQTDSPNAIGLDTGCVWGGSMTLFNLDSGERIRCQCKDGKCRKH</sequence>
<dbReference type="InterPro" id="IPR029052">
    <property type="entry name" value="Metallo-depent_PP-like"/>
</dbReference>
<dbReference type="PANTHER" id="PTHR40942">
    <property type="match status" value="1"/>
</dbReference>
<dbReference type="Proteomes" id="UP000234845">
    <property type="component" value="Unassembled WGS sequence"/>
</dbReference>
<evidence type="ECO:0000256" key="6">
    <source>
        <dbReference type="SAM" id="MobiDB-lite"/>
    </source>
</evidence>
<comment type="function">
    <text evidence="1 5">Hydrolyzes diadenosine 5',5'''-P1,P4-tetraphosphate to yield ADP.</text>
</comment>
<dbReference type="CDD" id="cd07422">
    <property type="entry name" value="MPP_ApaH"/>
    <property type="match status" value="1"/>
</dbReference>
<gene>
    <name evidence="5" type="primary">apaH</name>
    <name evidence="8" type="ORF">CWI75_17365</name>
</gene>
<dbReference type="EC" id="3.6.1.41" evidence="5"/>
<dbReference type="HAMAP" id="MF_00199">
    <property type="entry name" value="ApaH"/>
    <property type="match status" value="1"/>
</dbReference>
<keyword evidence="3 5" id="KW-0378">Hydrolase</keyword>
<evidence type="ECO:0000313" key="9">
    <source>
        <dbReference type="Proteomes" id="UP000234845"/>
    </source>
</evidence>
<dbReference type="InterPro" id="IPR004617">
    <property type="entry name" value="ApaH"/>
</dbReference>
<dbReference type="InterPro" id="IPR004843">
    <property type="entry name" value="Calcineurin-like_PHP"/>
</dbReference>
<feature type="domain" description="Calcineurin-like phosphoesterase" evidence="7">
    <location>
        <begin position="1"/>
        <end position="138"/>
    </location>
</feature>
<name>A0A2N5XY27_9GAMM</name>
<dbReference type="PANTHER" id="PTHR40942:SF4">
    <property type="entry name" value="CYTOCHROME C5"/>
    <property type="match status" value="1"/>
</dbReference>
<dbReference type="AlphaFoldDB" id="A0A2N5XY27"/>
<feature type="region of interest" description="Disordered" evidence="6">
    <location>
        <begin position="195"/>
        <end position="214"/>
    </location>
</feature>
<protein>
    <recommendedName>
        <fullName evidence="5">Bis(5'-nucleosyl)-tetraphosphatase, symmetrical</fullName>
        <ecNumber evidence="5">3.6.1.41</ecNumber>
    </recommendedName>
    <alternativeName>
        <fullName evidence="5">Ap4A hydrolase</fullName>
    </alternativeName>
    <alternativeName>
        <fullName evidence="5">Diadenosine 5',5'''-P1,P4-tetraphosphate pyrophosphohydrolase</fullName>
    </alternativeName>
    <alternativeName>
        <fullName evidence="5">Diadenosine tetraphosphatase</fullName>
    </alternativeName>
</protein>
<evidence type="ECO:0000313" key="8">
    <source>
        <dbReference type="EMBL" id="PLW81054.1"/>
    </source>
</evidence>
<reference evidence="9" key="1">
    <citation type="submission" date="2017-11" db="EMBL/GenBank/DDBJ databases">
        <title>The draft genome sequence of Chromatocurvus sp. F02.</title>
        <authorList>
            <person name="Du Z.-J."/>
            <person name="Chang Y.-Q."/>
        </authorList>
    </citation>
    <scope>NUCLEOTIDE SEQUENCE [LARGE SCALE GENOMIC DNA]</scope>
    <source>
        <strain evidence="9">F02</strain>
    </source>
</reference>
<evidence type="ECO:0000256" key="1">
    <source>
        <dbReference type="ARBA" id="ARBA00003413"/>
    </source>
</evidence>
<comment type="similarity">
    <text evidence="2 5">Belongs to the Ap4A hydrolase family.</text>
</comment>
<dbReference type="EMBL" id="PKLZ01000017">
    <property type="protein sequence ID" value="PLW81054.1"/>
    <property type="molecule type" value="Genomic_DNA"/>
</dbReference>
<dbReference type="Pfam" id="PF00149">
    <property type="entry name" value="Metallophos"/>
    <property type="match status" value="1"/>
</dbReference>
<dbReference type="SUPFAM" id="SSF56300">
    <property type="entry name" value="Metallo-dependent phosphatases"/>
    <property type="match status" value="1"/>
</dbReference>